<name>A0AB39I4L0_9PSED</name>
<keyword evidence="3" id="KW-0732">Signal</keyword>
<dbReference type="Pfam" id="PF00445">
    <property type="entry name" value="Ribonuclease_T2"/>
    <property type="match status" value="1"/>
</dbReference>
<dbReference type="InterPro" id="IPR001568">
    <property type="entry name" value="RNase_T2-like"/>
</dbReference>
<evidence type="ECO:0000313" key="4">
    <source>
        <dbReference type="EMBL" id="XDK37792.1"/>
    </source>
</evidence>
<evidence type="ECO:0000256" key="2">
    <source>
        <dbReference type="RuleBase" id="RU004328"/>
    </source>
</evidence>
<dbReference type="AlphaFoldDB" id="A0AB39I4L0"/>
<dbReference type="PROSITE" id="PS00531">
    <property type="entry name" value="RNASE_T2_2"/>
    <property type="match status" value="1"/>
</dbReference>
<reference evidence="4" key="1">
    <citation type="submission" date="2024-07" db="EMBL/GenBank/DDBJ databases">
        <title>Identification and characteristics of a novel species of coltsfoot's symbiotic bacteria.</title>
        <authorList>
            <person name="Juszczyk A."/>
            <person name="Jasielczuk I."/>
            <person name="Gurgul A."/>
            <person name="Rogala M."/>
            <person name="Kowalczyk A."/>
            <person name="Szmatola T."/>
            <person name="Kosecka-Strojek M."/>
            <person name="Arent Z."/>
            <person name="Latowski D."/>
        </authorList>
    </citation>
    <scope>NUCLEOTIDE SEQUENCE</scope>
    <source>
        <strain evidence="4">Hg7Tf</strain>
    </source>
</reference>
<dbReference type="PANTHER" id="PTHR11240:SF22">
    <property type="entry name" value="RIBONUCLEASE T2"/>
    <property type="match status" value="1"/>
</dbReference>
<evidence type="ECO:0000256" key="1">
    <source>
        <dbReference type="ARBA" id="ARBA00007469"/>
    </source>
</evidence>
<sequence>MNTLRYFAAVALSLVSCYALALDPNEEIVPDTVKPEFLVYAATWQPSFCARSPTVAGCDDLERGFLAHGIWPYNKSTEQKTNRHPQFCANSAACKGEACPMTDKAMEDVLGNKDLRKLVTKEPQGMFAHEWKKHGTCTGKTMEGYFDDLANLYSDIIQYDEAMFSAWVGKGAEFASIKKAFPDNTSFRCFVHNEQQYLHEVFYLIDSAGQPYTEEKHLQIGTACQDKYTLIPAPPV</sequence>
<evidence type="ECO:0000256" key="3">
    <source>
        <dbReference type="SAM" id="SignalP"/>
    </source>
</evidence>
<dbReference type="Gene3D" id="3.90.730.10">
    <property type="entry name" value="Ribonuclease T2-like"/>
    <property type="match status" value="1"/>
</dbReference>
<feature type="chain" id="PRO_5044332584" evidence="3">
    <location>
        <begin position="22"/>
        <end position="236"/>
    </location>
</feature>
<organism evidence="4">
    <name type="scientific">Pseudomonas sp. Hg7Tf</name>
    <dbReference type="NCBI Taxonomy" id="3236988"/>
    <lineage>
        <taxon>Bacteria</taxon>
        <taxon>Pseudomonadati</taxon>
        <taxon>Pseudomonadota</taxon>
        <taxon>Gammaproteobacteria</taxon>
        <taxon>Pseudomonadales</taxon>
        <taxon>Pseudomonadaceae</taxon>
        <taxon>Pseudomonas</taxon>
    </lineage>
</organism>
<dbReference type="InterPro" id="IPR033130">
    <property type="entry name" value="RNase_T2_His_AS_2"/>
</dbReference>
<dbReference type="GO" id="GO:0033897">
    <property type="term" value="F:ribonuclease T2 activity"/>
    <property type="evidence" value="ECO:0007669"/>
    <property type="project" value="InterPro"/>
</dbReference>
<comment type="similarity">
    <text evidence="1 2">Belongs to the RNase T2 family.</text>
</comment>
<feature type="signal peptide" evidence="3">
    <location>
        <begin position="1"/>
        <end position="21"/>
    </location>
</feature>
<dbReference type="GO" id="GO:0003723">
    <property type="term" value="F:RNA binding"/>
    <property type="evidence" value="ECO:0007669"/>
    <property type="project" value="InterPro"/>
</dbReference>
<accession>A0AB39I4L0</accession>
<dbReference type="EMBL" id="CP162607">
    <property type="protein sequence ID" value="XDK37792.1"/>
    <property type="molecule type" value="Genomic_DNA"/>
</dbReference>
<dbReference type="PANTHER" id="PTHR11240">
    <property type="entry name" value="RIBONUCLEASE T2"/>
    <property type="match status" value="1"/>
</dbReference>
<dbReference type="InterPro" id="IPR036430">
    <property type="entry name" value="RNase_T2-like_sf"/>
</dbReference>
<dbReference type="RefSeq" id="WP_158239992.1">
    <property type="nucleotide sequence ID" value="NZ_CP162607.1"/>
</dbReference>
<proteinExistence type="inferred from homology"/>
<protein>
    <submittedName>
        <fullName evidence="4">Uncharacterized protein</fullName>
    </submittedName>
</protein>
<dbReference type="SUPFAM" id="SSF55895">
    <property type="entry name" value="Ribonuclease Rh-like"/>
    <property type="match status" value="1"/>
</dbReference>
<dbReference type="PROSITE" id="PS51257">
    <property type="entry name" value="PROKAR_LIPOPROTEIN"/>
    <property type="match status" value="1"/>
</dbReference>
<gene>
    <name evidence="4" type="ORF">AB4Y39_03685</name>
</gene>